<dbReference type="EMBL" id="AP017928">
    <property type="protein sequence ID" value="BBA33558.1"/>
    <property type="molecule type" value="Genomic_DNA"/>
</dbReference>
<feature type="domain" description="DUF2300" evidence="2">
    <location>
        <begin position="31"/>
        <end position="112"/>
    </location>
</feature>
<organism evidence="3 4">
    <name type="scientific">Methylocaldum marinum</name>
    <dbReference type="NCBI Taxonomy" id="1432792"/>
    <lineage>
        <taxon>Bacteria</taxon>
        <taxon>Pseudomonadati</taxon>
        <taxon>Pseudomonadota</taxon>
        <taxon>Gammaproteobacteria</taxon>
        <taxon>Methylococcales</taxon>
        <taxon>Methylococcaceae</taxon>
        <taxon>Methylocaldum</taxon>
    </lineage>
</organism>
<dbReference type="Proteomes" id="UP000266313">
    <property type="component" value="Chromosome"/>
</dbReference>
<evidence type="ECO:0000313" key="4">
    <source>
        <dbReference type="Proteomes" id="UP000266313"/>
    </source>
</evidence>
<name>A0A250KPN5_9GAMM</name>
<dbReference type="OrthoDB" id="7017274at2"/>
<feature type="chain" id="PRO_5013372622" description="DUF2300 domain-containing protein" evidence="1">
    <location>
        <begin position="28"/>
        <end position="139"/>
    </location>
</feature>
<reference evidence="3 4" key="1">
    <citation type="submission" date="2016-12" db="EMBL/GenBank/DDBJ databases">
        <title>Genome sequencing of Methylocaldum marinum.</title>
        <authorList>
            <person name="Takeuchi M."/>
            <person name="Kamagata Y."/>
            <person name="Hiraoka S."/>
            <person name="Oshima K."/>
            <person name="Hattori M."/>
            <person name="Iwasaki W."/>
        </authorList>
    </citation>
    <scope>NUCLEOTIDE SEQUENCE [LARGE SCALE GENOMIC DNA]</scope>
    <source>
        <strain evidence="3 4">S8</strain>
    </source>
</reference>
<dbReference type="AlphaFoldDB" id="A0A250KPN5"/>
<gene>
    <name evidence="3" type="ORF">sS8_1600</name>
</gene>
<accession>A0A250KPN5</accession>
<keyword evidence="4" id="KW-1185">Reference proteome</keyword>
<feature type="signal peptide" evidence="1">
    <location>
        <begin position="1"/>
        <end position="27"/>
    </location>
</feature>
<proteinExistence type="predicted"/>
<sequence>MRRTKTIWGRLAMIGTLALLVIRPANAEEGGACRRDAKWEAWLERQAERWHRRLLAFEGYERPERFAICLARRGGPRVDYRRDRIFLRRVDENEDRASLAHEYLHLAFRNHPVSRDEGFIEGLARRLVLEGDRYEYNPD</sequence>
<dbReference type="InterPro" id="IPR018748">
    <property type="entry name" value="DUF2300_secreted"/>
</dbReference>
<protein>
    <recommendedName>
        <fullName evidence="2">DUF2300 domain-containing protein</fullName>
    </recommendedName>
</protein>
<dbReference type="Pfam" id="PF10062">
    <property type="entry name" value="DUF2300"/>
    <property type="match status" value="1"/>
</dbReference>
<dbReference type="KEGG" id="mmai:sS8_1600"/>
<evidence type="ECO:0000259" key="2">
    <source>
        <dbReference type="Pfam" id="PF10062"/>
    </source>
</evidence>
<keyword evidence="1" id="KW-0732">Signal</keyword>
<evidence type="ECO:0000313" key="3">
    <source>
        <dbReference type="EMBL" id="BBA33558.1"/>
    </source>
</evidence>
<evidence type="ECO:0000256" key="1">
    <source>
        <dbReference type="SAM" id="SignalP"/>
    </source>
</evidence>